<reference evidence="3 4" key="1">
    <citation type="journal article" date="2021" name="BMC Genomics">
        <title>Datura genome reveals duplications of psychoactive alkaloid biosynthetic genes and high mutation rate following tissue culture.</title>
        <authorList>
            <person name="Rajewski A."/>
            <person name="Carter-House D."/>
            <person name="Stajich J."/>
            <person name="Litt A."/>
        </authorList>
    </citation>
    <scope>NUCLEOTIDE SEQUENCE [LARGE SCALE GENOMIC DNA]</scope>
    <source>
        <strain evidence="3">AR-01</strain>
    </source>
</reference>
<feature type="domain" description="HD-Zip IV C-terminal" evidence="2">
    <location>
        <begin position="163"/>
        <end position="259"/>
    </location>
</feature>
<evidence type="ECO:0000313" key="3">
    <source>
        <dbReference type="EMBL" id="MCD7453701.1"/>
    </source>
</evidence>
<accession>A0ABS8S5X4</accession>
<keyword evidence="4" id="KW-1185">Reference proteome</keyword>
<dbReference type="PANTHER" id="PTHR45654">
    <property type="entry name" value="HOMEOBOX-LEUCINE ZIPPER PROTEIN MERISTEM L1"/>
    <property type="match status" value="1"/>
</dbReference>
<feature type="coiled-coil region" evidence="1">
    <location>
        <begin position="22"/>
        <end position="49"/>
    </location>
</feature>
<dbReference type="InterPro" id="IPR042160">
    <property type="entry name" value="HD-Zip_IV"/>
</dbReference>
<keyword evidence="1" id="KW-0175">Coiled coil</keyword>
<gene>
    <name evidence="3" type="ORF">HAX54_021892</name>
</gene>
<evidence type="ECO:0000313" key="4">
    <source>
        <dbReference type="Proteomes" id="UP000823775"/>
    </source>
</evidence>
<dbReference type="Pfam" id="PF25797">
    <property type="entry name" value="PDF2_C"/>
    <property type="match status" value="1"/>
</dbReference>
<dbReference type="Proteomes" id="UP000823775">
    <property type="component" value="Unassembled WGS sequence"/>
</dbReference>
<evidence type="ECO:0000256" key="1">
    <source>
        <dbReference type="SAM" id="Coils"/>
    </source>
</evidence>
<protein>
    <recommendedName>
        <fullName evidence="2">HD-Zip IV C-terminal domain-containing protein</fullName>
    </recommendedName>
</protein>
<sequence>MAMREALENIYCPQCDGPPIGEEERERNIEKMKMENQMLRDEYEEYQIHLRVVGRSFLMNPPNSTLGSPSNSSDESEMVELFQVNNPIWIKSPSDERCFIHRDSYDRIFSNPNRPYKSSLARIESSRDYGVKWMNMFPTIVTKARSIEVLDATENLGGSIQLLNSGDRFSIRKNEEITQPKGFIATASTSLCLPLSFQTIFNFFKDHKTRPQWDVLTDGNNVIELAQNCLRNFSENSITIIQPFVPKENNMLVLQESSIVKWELS</sequence>
<comment type="caution">
    <text evidence="3">The sequence shown here is derived from an EMBL/GenBank/DDBJ whole genome shotgun (WGS) entry which is preliminary data.</text>
</comment>
<evidence type="ECO:0000259" key="2">
    <source>
        <dbReference type="Pfam" id="PF25797"/>
    </source>
</evidence>
<organism evidence="3 4">
    <name type="scientific">Datura stramonium</name>
    <name type="common">Jimsonweed</name>
    <name type="synonym">Common thornapple</name>
    <dbReference type="NCBI Taxonomy" id="4076"/>
    <lineage>
        <taxon>Eukaryota</taxon>
        <taxon>Viridiplantae</taxon>
        <taxon>Streptophyta</taxon>
        <taxon>Embryophyta</taxon>
        <taxon>Tracheophyta</taxon>
        <taxon>Spermatophyta</taxon>
        <taxon>Magnoliopsida</taxon>
        <taxon>eudicotyledons</taxon>
        <taxon>Gunneridae</taxon>
        <taxon>Pentapetalae</taxon>
        <taxon>asterids</taxon>
        <taxon>lamiids</taxon>
        <taxon>Solanales</taxon>
        <taxon>Solanaceae</taxon>
        <taxon>Solanoideae</taxon>
        <taxon>Datureae</taxon>
        <taxon>Datura</taxon>
    </lineage>
</organism>
<dbReference type="EMBL" id="JACEIK010000263">
    <property type="protein sequence ID" value="MCD7453701.1"/>
    <property type="molecule type" value="Genomic_DNA"/>
</dbReference>
<proteinExistence type="predicted"/>
<name>A0ABS8S5X4_DATST</name>
<dbReference type="InterPro" id="IPR057993">
    <property type="entry name" value="HD-Zip_IV_C"/>
</dbReference>
<dbReference type="PANTHER" id="PTHR45654:SF9">
    <property type="entry name" value="HOMEOBOX-LEUCINE ZIPPER PROTEIN HDG10-RELATED"/>
    <property type="match status" value="1"/>
</dbReference>